<protein>
    <submittedName>
        <fullName evidence="1">Uncharacterized protein</fullName>
    </submittedName>
</protein>
<keyword evidence="2" id="KW-1185">Reference proteome</keyword>
<sequence length="77" mass="9255">MFVDSKRGFKERYYVIRSVTQSARYSLYRIKTLTNPDGSTRLDEQGVRMTWRVVRFPLSWTERHFQLGTDAYLTEEN</sequence>
<dbReference type="Proteomes" id="UP000265520">
    <property type="component" value="Unassembled WGS sequence"/>
</dbReference>
<reference evidence="1 2" key="1">
    <citation type="journal article" date="2018" name="Front. Plant Sci.">
        <title>Red Clover (Trifolium pratense) and Zigzag Clover (T. medium) - A Picture of Genomic Similarities and Differences.</title>
        <authorList>
            <person name="Dluhosova J."/>
            <person name="Istvanek J."/>
            <person name="Nedelnik J."/>
            <person name="Repkova J."/>
        </authorList>
    </citation>
    <scope>NUCLEOTIDE SEQUENCE [LARGE SCALE GENOMIC DNA]</scope>
    <source>
        <strain evidence="2">cv. 10/8</strain>
        <tissue evidence="1">Leaf</tissue>
    </source>
</reference>
<proteinExistence type="predicted"/>
<dbReference type="AlphaFoldDB" id="A0A392TNN4"/>
<evidence type="ECO:0000313" key="2">
    <source>
        <dbReference type="Proteomes" id="UP000265520"/>
    </source>
</evidence>
<organism evidence="1 2">
    <name type="scientific">Trifolium medium</name>
    <dbReference type="NCBI Taxonomy" id="97028"/>
    <lineage>
        <taxon>Eukaryota</taxon>
        <taxon>Viridiplantae</taxon>
        <taxon>Streptophyta</taxon>
        <taxon>Embryophyta</taxon>
        <taxon>Tracheophyta</taxon>
        <taxon>Spermatophyta</taxon>
        <taxon>Magnoliopsida</taxon>
        <taxon>eudicotyledons</taxon>
        <taxon>Gunneridae</taxon>
        <taxon>Pentapetalae</taxon>
        <taxon>rosids</taxon>
        <taxon>fabids</taxon>
        <taxon>Fabales</taxon>
        <taxon>Fabaceae</taxon>
        <taxon>Papilionoideae</taxon>
        <taxon>50 kb inversion clade</taxon>
        <taxon>NPAAA clade</taxon>
        <taxon>Hologalegina</taxon>
        <taxon>IRL clade</taxon>
        <taxon>Trifolieae</taxon>
        <taxon>Trifolium</taxon>
    </lineage>
</organism>
<evidence type="ECO:0000313" key="1">
    <source>
        <dbReference type="EMBL" id="MCI62753.1"/>
    </source>
</evidence>
<feature type="non-terminal residue" evidence="1">
    <location>
        <position position="77"/>
    </location>
</feature>
<accession>A0A392TNN4</accession>
<name>A0A392TNN4_9FABA</name>
<dbReference type="EMBL" id="LXQA010624706">
    <property type="protein sequence ID" value="MCI62753.1"/>
    <property type="molecule type" value="Genomic_DNA"/>
</dbReference>
<comment type="caution">
    <text evidence="1">The sequence shown here is derived from an EMBL/GenBank/DDBJ whole genome shotgun (WGS) entry which is preliminary data.</text>
</comment>